<accession>A0A2I7SMT2</accession>
<protein>
    <submittedName>
        <fullName evidence="1">Four helix bundle protein</fullName>
    </submittedName>
</protein>
<reference evidence="2" key="1">
    <citation type="submission" date="2018-01" db="EMBL/GenBank/DDBJ databases">
        <title>Complete genome of Tamlana sp. UJ94.</title>
        <authorList>
            <person name="Jung J."/>
            <person name="Chung D."/>
            <person name="Bae S.S."/>
            <person name="Baek K."/>
        </authorList>
    </citation>
    <scope>NUCLEOTIDE SEQUENCE [LARGE SCALE GENOMIC DNA]</scope>
    <source>
        <strain evidence="2">UJ94</strain>
    </source>
</reference>
<evidence type="ECO:0000313" key="2">
    <source>
        <dbReference type="Proteomes" id="UP000236592"/>
    </source>
</evidence>
<gene>
    <name evidence="1" type="ORF">C1A40_17815</name>
</gene>
<dbReference type="EMBL" id="CP025938">
    <property type="protein sequence ID" value="AUS07174.1"/>
    <property type="molecule type" value="Genomic_DNA"/>
</dbReference>
<dbReference type="CDD" id="cd16377">
    <property type="entry name" value="23S_rRNA_IVP_like"/>
    <property type="match status" value="1"/>
</dbReference>
<sequence>MIKDFKDLIVWQRAMELVTEVYRLVKKLPKEERFALSDQIRRSAISIPSNIAEGQGRNSTKEFIQFLAIAKGSKAELETQLLLCVKVTYLTNLDIETAINLIQEVGKMLNALQKSLKPNH</sequence>
<dbReference type="AlphaFoldDB" id="A0A2I7SMT2"/>
<proteinExistence type="predicted"/>
<dbReference type="Pfam" id="PF05635">
    <property type="entry name" value="23S_rRNA_IVP"/>
    <property type="match status" value="1"/>
</dbReference>
<dbReference type="NCBIfam" id="NF008911">
    <property type="entry name" value="PRK12275.1-2"/>
    <property type="match status" value="1"/>
</dbReference>
<name>A0A2I7SMT2_9FLAO</name>
<keyword evidence="2" id="KW-1185">Reference proteome</keyword>
<dbReference type="PANTHER" id="PTHR38471:SF2">
    <property type="entry name" value="FOUR HELIX BUNDLE PROTEIN"/>
    <property type="match status" value="1"/>
</dbReference>
<dbReference type="Gene3D" id="1.20.1440.60">
    <property type="entry name" value="23S rRNA-intervening sequence"/>
    <property type="match status" value="1"/>
</dbReference>
<dbReference type="OrthoDB" id="9811959at2"/>
<dbReference type="InterPro" id="IPR036583">
    <property type="entry name" value="23S_rRNA_IVS_sf"/>
</dbReference>
<dbReference type="PANTHER" id="PTHR38471">
    <property type="entry name" value="FOUR HELIX BUNDLE PROTEIN"/>
    <property type="match status" value="1"/>
</dbReference>
<dbReference type="RefSeq" id="WP_102997054.1">
    <property type="nucleotide sequence ID" value="NZ_CP025938.1"/>
</dbReference>
<dbReference type="KEGG" id="taj:C1A40_17815"/>
<dbReference type="Proteomes" id="UP000236592">
    <property type="component" value="Chromosome"/>
</dbReference>
<dbReference type="NCBIfam" id="TIGR02436">
    <property type="entry name" value="four helix bundle protein"/>
    <property type="match status" value="1"/>
</dbReference>
<dbReference type="InterPro" id="IPR012657">
    <property type="entry name" value="23S_rRNA-intervening_sequence"/>
</dbReference>
<evidence type="ECO:0000313" key="1">
    <source>
        <dbReference type="EMBL" id="AUS07174.1"/>
    </source>
</evidence>
<organism evidence="1 2">
    <name type="scientific">Pseudotamlana carrageenivorans</name>
    <dbReference type="NCBI Taxonomy" id="2069432"/>
    <lineage>
        <taxon>Bacteria</taxon>
        <taxon>Pseudomonadati</taxon>
        <taxon>Bacteroidota</taxon>
        <taxon>Flavobacteriia</taxon>
        <taxon>Flavobacteriales</taxon>
        <taxon>Flavobacteriaceae</taxon>
        <taxon>Pseudotamlana</taxon>
    </lineage>
</organism>
<dbReference type="SUPFAM" id="SSF158446">
    <property type="entry name" value="IVS-encoded protein-like"/>
    <property type="match status" value="1"/>
</dbReference>